<dbReference type="InterPro" id="IPR021858">
    <property type="entry name" value="Fun_TF"/>
</dbReference>
<feature type="region of interest" description="Disordered" evidence="3">
    <location>
        <begin position="1"/>
        <end position="22"/>
    </location>
</feature>
<dbReference type="GeneID" id="95987616"/>
<dbReference type="PROSITE" id="PS50048">
    <property type="entry name" value="ZN2_CY6_FUNGAL_2"/>
    <property type="match status" value="1"/>
</dbReference>
<dbReference type="Pfam" id="PF11951">
    <property type="entry name" value="Fungal_trans_2"/>
    <property type="match status" value="1"/>
</dbReference>
<evidence type="ECO:0000313" key="6">
    <source>
        <dbReference type="Proteomes" id="UP001565368"/>
    </source>
</evidence>
<comment type="subcellular location">
    <subcellularLocation>
        <location evidence="1">Nucleus</location>
    </subcellularLocation>
</comment>
<organism evidence="5 6">
    <name type="scientific">Vanrija albida</name>
    <dbReference type="NCBI Taxonomy" id="181172"/>
    <lineage>
        <taxon>Eukaryota</taxon>
        <taxon>Fungi</taxon>
        <taxon>Dikarya</taxon>
        <taxon>Basidiomycota</taxon>
        <taxon>Agaricomycotina</taxon>
        <taxon>Tremellomycetes</taxon>
        <taxon>Trichosporonales</taxon>
        <taxon>Trichosporonaceae</taxon>
        <taxon>Vanrija</taxon>
    </lineage>
</organism>
<dbReference type="RefSeq" id="XP_069207103.1">
    <property type="nucleotide sequence ID" value="XM_069355032.1"/>
</dbReference>
<sequence>MGGRDSSSSAPQQPPAPVADSTLQAQALLDLARLRPDELAAAVAAASASSGSSLRPDLVRLSDIVTHATMVLSQPSAQASSSSSSSGAGGGPSGPKKYTRSRRGCLTCRSRKVKCDEVRPRCLRCAGMGRDCQWDKDDKTGNKASEPRQASQGGRAARRKPPAAAGSVSPPKASASTSSTTGSASANTLARTDSATSTSPTGPASGTTSDAADGLSQALAEDPALTAALAELVALAPTLRNHLPAGGGGASMLAQAPFANAGNAIGAEFNAWSGTGLTLPIQPSPAHSPRGSPDEGRAGEPRWDDFLAATSPFPWVPGESEGGAGKSAGASDPDAMEIEDVIELARADTDRRGNIQLQEAAAAGQSVSAMPLPAAGDGSLSLTLGQIAARRRTNPTGSGEVMDKSRKPSTPATFELVPGPHAPLDPFMHAFPTASARNLFKHYVDSTSSIVTAMGRIKPGQNPFLAVSLPLVLSDTSSPACAALRFSLLTTSAVHILHLRGGQAKDVAELCDRLKRLAIGYTVMSQASENAEDADLVLAACCILTTRDVLNADTTWRNNFDFAISCVRRRGGPEQLLSRDPTSFTKRFVLEQLATHEVFSCFTTGSEPTLLIPNSAWWFDIERSSRTGWEWESVENQFGISRGMVEVVARIGALCARKNRLGPGASLDDPDLAPVATYLRTEAEAIISELDLFGVALRSLPFHQRVQLGDHIYRMAMSLHLMTEVLGLPAEHPRVRALVPAALELCSEISMQPVMLVWPLMFISRASTAEERVWMKSLLKTYSGEYCRDLQTADELIHELWRRQDAGEEAGSWHELMQATGKSVLLI</sequence>
<feature type="region of interest" description="Disordered" evidence="3">
    <location>
        <begin position="73"/>
        <end position="103"/>
    </location>
</feature>
<dbReference type="PANTHER" id="PTHR37534:SF20">
    <property type="entry name" value="PRO1A C6 ZINK-FINGER PROTEIN"/>
    <property type="match status" value="1"/>
</dbReference>
<dbReference type="SUPFAM" id="SSF57701">
    <property type="entry name" value="Zn2/Cys6 DNA-binding domain"/>
    <property type="match status" value="1"/>
</dbReference>
<keyword evidence="6" id="KW-1185">Reference proteome</keyword>
<feature type="compositionally biased region" description="Low complexity" evidence="3">
    <location>
        <begin position="73"/>
        <end position="86"/>
    </location>
</feature>
<dbReference type="Gene3D" id="4.10.240.10">
    <property type="entry name" value="Zn(2)-C6 fungal-type DNA-binding domain"/>
    <property type="match status" value="1"/>
</dbReference>
<feature type="domain" description="Zn(2)-C6 fungal-type" evidence="4">
    <location>
        <begin position="104"/>
        <end position="134"/>
    </location>
</feature>
<feature type="region of interest" description="Disordered" evidence="3">
    <location>
        <begin position="392"/>
        <end position="411"/>
    </location>
</feature>
<proteinExistence type="predicted"/>
<comment type="caution">
    <text evidence="5">The sequence shown here is derived from an EMBL/GenBank/DDBJ whole genome shotgun (WGS) entry which is preliminary data.</text>
</comment>
<feature type="compositionally biased region" description="Low complexity" evidence="3">
    <location>
        <begin position="173"/>
        <end position="210"/>
    </location>
</feature>
<dbReference type="EMBL" id="JBBXJM010000005">
    <property type="protein sequence ID" value="KAL1407159.1"/>
    <property type="molecule type" value="Genomic_DNA"/>
</dbReference>
<dbReference type="CDD" id="cd00067">
    <property type="entry name" value="GAL4"/>
    <property type="match status" value="1"/>
</dbReference>
<feature type="compositionally biased region" description="Low complexity" evidence="3">
    <location>
        <begin position="1"/>
        <end position="11"/>
    </location>
</feature>
<gene>
    <name evidence="5" type="ORF">Q8F55_006573</name>
</gene>
<dbReference type="PROSITE" id="PS00463">
    <property type="entry name" value="ZN2_CY6_FUNGAL_1"/>
    <property type="match status" value="1"/>
</dbReference>
<feature type="region of interest" description="Disordered" evidence="3">
    <location>
        <begin position="277"/>
        <end position="301"/>
    </location>
</feature>
<feature type="compositionally biased region" description="Basic and acidic residues" evidence="3">
    <location>
        <begin position="292"/>
        <end position="301"/>
    </location>
</feature>
<evidence type="ECO:0000256" key="1">
    <source>
        <dbReference type="ARBA" id="ARBA00004123"/>
    </source>
</evidence>
<feature type="region of interest" description="Disordered" evidence="3">
    <location>
        <begin position="133"/>
        <end position="215"/>
    </location>
</feature>
<protein>
    <recommendedName>
        <fullName evidence="4">Zn(2)-C6 fungal-type domain-containing protein</fullName>
    </recommendedName>
</protein>
<reference evidence="5 6" key="1">
    <citation type="submission" date="2023-08" db="EMBL/GenBank/DDBJ databases">
        <title>Annotated Genome Sequence of Vanrija albida AlHP1.</title>
        <authorList>
            <person name="Herzog R."/>
        </authorList>
    </citation>
    <scope>NUCLEOTIDE SEQUENCE [LARGE SCALE GENOMIC DNA]</scope>
    <source>
        <strain evidence="5 6">AlHP1</strain>
    </source>
</reference>
<name>A0ABR3PXI5_9TREE</name>
<dbReference type="Pfam" id="PF00172">
    <property type="entry name" value="Zn_clus"/>
    <property type="match status" value="1"/>
</dbReference>
<dbReference type="InterPro" id="IPR001138">
    <property type="entry name" value="Zn2Cys6_DnaBD"/>
</dbReference>
<keyword evidence="2" id="KW-0539">Nucleus</keyword>
<evidence type="ECO:0000313" key="5">
    <source>
        <dbReference type="EMBL" id="KAL1407159.1"/>
    </source>
</evidence>
<dbReference type="SMART" id="SM00066">
    <property type="entry name" value="GAL4"/>
    <property type="match status" value="1"/>
</dbReference>
<evidence type="ECO:0000256" key="2">
    <source>
        <dbReference type="ARBA" id="ARBA00023242"/>
    </source>
</evidence>
<dbReference type="PANTHER" id="PTHR37534">
    <property type="entry name" value="TRANSCRIPTIONAL ACTIVATOR PROTEIN UGA3"/>
    <property type="match status" value="1"/>
</dbReference>
<accession>A0ABR3PXI5</accession>
<dbReference type="InterPro" id="IPR036864">
    <property type="entry name" value="Zn2-C6_fun-type_DNA-bd_sf"/>
</dbReference>
<dbReference type="Proteomes" id="UP001565368">
    <property type="component" value="Unassembled WGS sequence"/>
</dbReference>
<evidence type="ECO:0000259" key="4">
    <source>
        <dbReference type="PROSITE" id="PS50048"/>
    </source>
</evidence>
<evidence type="ECO:0000256" key="3">
    <source>
        <dbReference type="SAM" id="MobiDB-lite"/>
    </source>
</evidence>